<organism evidence="1 2">
    <name type="scientific">Rubroshorea leprosula</name>
    <dbReference type="NCBI Taxonomy" id="152421"/>
    <lineage>
        <taxon>Eukaryota</taxon>
        <taxon>Viridiplantae</taxon>
        <taxon>Streptophyta</taxon>
        <taxon>Embryophyta</taxon>
        <taxon>Tracheophyta</taxon>
        <taxon>Spermatophyta</taxon>
        <taxon>Magnoliopsida</taxon>
        <taxon>eudicotyledons</taxon>
        <taxon>Gunneridae</taxon>
        <taxon>Pentapetalae</taxon>
        <taxon>rosids</taxon>
        <taxon>malvids</taxon>
        <taxon>Malvales</taxon>
        <taxon>Dipterocarpaceae</taxon>
        <taxon>Rubroshorea</taxon>
    </lineage>
</organism>
<dbReference type="Proteomes" id="UP001054252">
    <property type="component" value="Unassembled WGS sequence"/>
</dbReference>
<proteinExistence type="predicted"/>
<evidence type="ECO:0000313" key="1">
    <source>
        <dbReference type="EMBL" id="GKU91043.1"/>
    </source>
</evidence>
<evidence type="ECO:0000313" key="2">
    <source>
        <dbReference type="Proteomes" id="UP001054252"/>
    </source>
</evidence>
<dbReference type="AlphaFoldDB" id="A0AAV5HQG7"/>
<reference evidence="1 2" key="1">
    <citation type="journal article" date="2021" name="Commun. Biol.">
        <title>The genome of Shorea leprosula (Dipterocarpaceae) highlights the ecological relevance of drought in aseasonal tropical rainforests.</title>
        <authorList>
            <person name="Ng K.K.S."/>
            <person name="Kobayashi M.J."/>
            <person name="Fawcett J.A."/>
            <person name="Hatakeyama M."/>
            <person name="Paape T."/>
            <person name="Ng C.H."/>
            <person name="Ang C.C."/>
            <person name="Tnah L.H."/>
            <person name="Lee C.T."/>
            <person name="Nishiyama T."/>
            <person name="Sese J."/>
            <person name="O'Brien M.J."/>
            <person name="Copetti D."/>
            <person name="Mohd Noor M.I."/>
            <person name="Ong R.C."/>
            <person name="Putra M."/>
            <person name="Sireger I.Z."/>
            <person name="Indrioko S."/>
            <person name="Kosugi Y."/>
            <person name="Izuno A."/>
            <person name="Isagi Y."/>
            <person name="Lee S.L."/>
            <person name="Shimizu K.K."/>
        </authorList>
    </citation>
    <scope>NUCLEOTIDE SEQUENCE [LARGE SCALE GENOMIC DNA]</scope>
    <source>
        <strain evidence="1">214</strain>
    </source>
</reference>
<gene>
    <name evidence="1" type="ORF">SLEP1_g4969</name>
</gene>
<protein>
    <submittedName>
        <fullName evidence="1">Uncharacterized protein</fullName>
    </submittedName>
</protein>
<comment type="caution">
    <text evidence="1">The sequence shown here is derived from an EMBL/GenBank/DDBJ whole genome shotgun (WGS) entry which is preliminary data.</text>
</comment>
<accession>A0AAV5HQG7</accession>
<keyword evidence="2" id="KW-1185">Reference proteome</keyword>
<name>A0AAV5HQG7_9ROSI</name>
<dbReference type="EMBL" id="BPVZ01000004">
    <property type="protein sequence ID" value="GKU91043.1"/>
    <property type="molecule type" value="Genomic_DNA"/>
</dbReference>
<sequence length="52" mass="6232">MSVCNCILKFSSDYGFLICIVQIIRGIEEEREEDWLWQLNLTNGRRYIYQGD</sequence>